<dbReference type="Pfam" id="PF00589">
    <property type="entry name" value="Phage_integrase"/>
    <property type="match status" value="1"/>
</dbReference>
<keyword evidence="1" id="KW-0233">DNA recombination</keyword>
<proteinExistence type="predicted"/>
<evidence type="ECO:0000313" key="4">
    <source>
        <dbReference type="Proteomes" id="UP000509346"/>
    </source>
</evidence>
<dbReference type="InterPro" id="IPR002104">
    <property type="entry name" value="Integrase_catalytic"/>
</dbReference>
<evidence type="ECO:0000313" key="3">
    <source>
        <dbReference type="EMBL" id="QLH83348.1"/>
    </source>
</evidence>
<dbReference type="CDD" id="cd00397">
    <property type="entry name" value="DNA_BRE_C"/>
    <property type="match status" value="1"/>
</dbReference>
<dbReference type="PROSITE" id="PS51898">
    <property type="entry name" value="TYR_RECOMBINASE"/>
    <property type="match status" value="1"/>
</dbReference>
<reference evidence="3 4" key="1">
    <citation type="submission" date="2020-07" db="EMBL/GenBank/DDBJ databases">
        <title>Halosimplex litoreum sp. nov. and Halosimplex rubrum sp. nov., isolated from different salt environments.</title>
        <authorList>
            <person name="Cui H."/>
        </authorList>
    </citation>
    <scope>NUCLEOTIDE SEQUENCE [LARGE SCALE GENOMIC DNA]</scope>
    <source>
        <strain evidence="3 4">R2</strain>
    </source>
</reference>
<organism evidence="3 4">
    <name type="scientific">Halosimplex pelagicum</name>
    <dbReference type="NCBI Taxonomy" id="869886"/>
    <lineage>
        <taxon>Archaea</taxon>
        <taxon>Methanobacteriati</taxon>
        <taxon>Methanobacteriota</taxon>
        <taxon>Stenosarchaea group</taxon>
        <taxon>Halobacteria</taxon>
        <taxon>Halobacteriales</taxon>
        <taxon>Haloarculaceae</taxon>
        <taxon>Halosimplex</taxon>
    </lineage>
</organism>
<protein>
    <submittedName>
        <fullName evidence="3">Site-specific integrase</fullName>
    </submittedName>
</protein>
<gene>
    <name evidence="3" type="ORF">HZS54_17675</name>
</gene>
<name>A0A7D5T6H6_9EURY</name>
<dbReference type="GO" id="GO:0003677">
    <property type="term" value="F:DNA binding"/>
    <property type="evidence" value="ECO:0007669"/>
    <property type="project" value="InterPro"/>
</dbReference>
<dbReference type="SUPFAM" id="SSF56349">
    <property type="entry name" value="DNA breaking-rejoining enzymes"/>
    <property type="match status" value="1"/>
</dbReference>
<sequence>MNLESYPDDDGMKVWLSEREVGQLLDQFDDTEKRIAMGLGVRCGLRSDEVVRVAPDHVADTDAGRMLRVWRSAKTDKYRETPIPPNLATTIRTVGDVRDEPTDAPVVDVSTRTLRRWTAAATDELLDETEEPGWEYVGFHDLRRTWATSLRSEDVDAMVVCDWGGWDDLETFLDHYRGTHSPEAQRREREKVTWL</sequence>
<dbReference type="EMBL" id="CP058909">
    <property type="protein sequence ID" value="QLH83348.1"/>
    <property type="molecule type" value="Genomic_DNA"/>
</dbReference>
<keyword evidence="4" id="KW-1185">Reference proteome</keyword>
<dbReference type="Gene3D" id="1.10.443.10">
    <property type="entry name" value="Intergrase catalytic core"/>
    <property type="match status" value="1"/>
</dbReference>
<evidence type="ECO:0000256" key="1">
    <source>
        <dbReference type="ARBA" id="ARBA00023172"/>
    </source>
</evidence>
<dbReference type="KEGG" id="hpel:HZS54_17675"/>
<dbReference type="GO" id="GO:0015074">
    <property type="term" value="P:DNA integration"/>
    <property type="evidence" value="ECO:0007669"/>
    <property type="project" value="InterPro"/>
</dbReference>
<dbReference type="Proteomes" id="UP000509346">
    <property type="component" value="Chromosome"/>
</dbReference>
<feature type="domain" description="Tyr recombinase" evidence="2">
    <location>
        <begin position="11"/>
        <end position="191"/>
    </location>
</feature>
<dbReference type="RefSeq" id="WP_179918397.1">
    <property type="nucleotide sequence ID" value="NZ_CP058909.1"/>
</dbReference>
<dbReference type="GO" id="GO:0006310">
    <property type="term" value="P:DNA recombination"/>
    <property type="evidence" value="ECO:0007669"/>
    <property type="project" value="UniProtKB-KW"/>
</dbReference>
<dbReference type="InterPro" id="IPR013762">
    <property type="entry name" value="Integrase-like_cat_sf"/>
</dbReference>
<dbReference type="InterPro" id="IPR011010">
    <property type="entry name" value="DNA_brk_join_enz"/>
</dbReference>
<accession>A0A7D5T6H6</accession>
<dbReference type="AlphaFoldDB" id="A0A7D5T6H6"/>
<dbReference type="GeneID" id="56084458"/>
<dbReference type="OrthoDB" id="216982at2157"/>
<evidence type="ECO:0000259" key="2">
    <source>
        <dbReference type="PROSITE" id="PS51898"/>
    </source>
</evidence>